<protein>
    <submittedName>
        <fullName evidence="1">Uncharacterized protein</fullName>
    </submittedName>
</protein>
<dbReference type="STRING" id="1805425.AUJ30_00775"/>
<dbReference type="AlphaFoldDB" id="A0A1J4Y2T4"/>
<evidence type="ECO:0000313" key="2">
    <source>
        <dbReference type="Proteomes" id="UP000182693"/>
    </source>
</evidence>
<gene>
    <name evidence="1" type="ORF">AUJ30_00775</name>
</gene>
<name>A0A1J4Y2T4_9BACT</name>
<dbReference type="Proteomes" id="UP000182693">
    <property type="component" value="Unassembled WGS sequence"/>
</dbReference>
<proteinExistence type="predicted"/>
<comment type="caution">
    <text evidence="1">The sequence shown here is derived from an EMBL/GenBank/DDBJ whole genome shotgun (WGS) entry which is preliminary data.</text>
</comment>
<dbReference type="Pfam" id="PF18780">
    <property type="entry name" value="HNH_repeat"/>
    <property type="match status" value="1"/>
</dbReference>
<evidence type="ECO:0000313" key="1">
    <source>
        <dbReference type="EMBL" id="OIO65558.1"/>
    </source>
</evidence>
<sequence length="299" mass="35669">MTNSKKAFCKNCKKPIYRSANRFNENLKFGWNFYCSRKCEYQYKTKKQKLICENCGKSFLRQPSDFSLHNYCSHSCAMIVNNKRYTRRRLKPVLKTCVKCEKQFKKSTGNKKYCSMRCRNEAERYAPEELLNIIKNTFKKLGRVPARRELLKGVDKACVRFFGSWNNAITTAGFQPNRSHNQRMYKRVFTKAIDGHLCDSVSELLIDNWLYKNNILHERDVYYPKTHHKADWKIFAKNKEIFVEYFGLANDSPRYDRAIKEKKKLCGKHKISLISIYPQDLYPKKFFEDNLKEKFKRVI</sequence>
<reference evidence="1 2" key="1">
    <citation type="journal article" date="2016" name="Environ. Microbiol.">
        <title>Genomic resolution of a cold subsurface aquifer community provides metabolic insights for novel microbes adapted to high CO concentrations.</title>
        <authorList>
            <person name="Probst A.J."/>
            <person name="Castelle C.J."/>
            <person name="Singh A."/>
            <person name="Brown C.T."/>
            <person name="Anantharaman K."/>
            <person name="Sharon I."/>
            <person name="Hug L.A."/>
            <person name="Burstein D."/>
            <person name="Emerson J.B."/>
            <person name="Thomas B.C."/>
            <person name="Banfield J.F."/>
        </authorList>
    </citation>
    <scope>NUCLEOTIDE SEQUENCE [LARGE SCALE GENOMIC DNA]</scope>
    <source>
        <strain evidence="1">CG1_02_39_135</strain>
    </source>
</reference>
<accession>A0A1J4Y2T4</accession>
<dbReference type="InterPro" id="IPR041025">
    <property type="entry name" value="HNH_repeat"/>
</dbReference>
<dbReference type="EMBL" id="MNWX01000015">
    <property type="protein sequence ID" value="OIO65558.1"/>
    <property type="molecule type" value="Genomic_DNA"/>
</dbReference>
<organism evidence="1 2">
    <name type="scientific">Candidatus Wolfebacteria bacterium CG1_02_39_135</name>
    <dbReference type="NCBI Taxonomy" id="1805425"/>
    <lineage>
        <taxon>Bacteria</taxon>
        <taxon>Candidatus Wolfeibacteriota</taxon>
    </lineage>
</organism>